<dbReference type="OrthoDB" id="9150676at2"/>
<dbReference type="InterPro" id="IPR011600">
    <property type="entry name" value="Pept_C14_caspase"/>
</dbReference>
<dbReference type="GO" id="GO:0006508">
    <property type="term" value="P:proteolysis"/>
    <property type="evidence" value="ECO:0007669"/>
    <property type="project" value="InterPro"/>
</dbReference>
<dbReference type="Proteomes" id="UP000593833">
    <property type="component" value="Chromosome"/>
</dbReference>
<dbReference type="EMBL" id="CP063233">
    <property type="protein sequence ID" value="QOU02247.1"/>
    <property type="molecule type" value="Genomic_DNA"/>
</dbReference>
<evidence type="ECO:0000259" key="1">
    <source>
        <dbReference type="Pfam" id="PF00656"/>
    </source>
</evidence>
<dbReference type="Gene3D" id="3.40.50.1460">
    <property type="match status" value="1"/>
</dbReference>
<evidence type="ECO:0000313" key="3">
    <source>
        <dbReference type="EMBL" id="QOU02247.1"/>
    </source>
</evidence>
<evidence type="ECO:0000313" key="4">
    <source>
        <dbReference type="Proteomes" id="UP000593833"/>
    </source>
</evidence>
<dbReference type="RefSeq" id="WP_017530617.1">
    <property type="nucleotide sequence ID" value="NZ_CP015637.1"/>
</dbReference>
<protein>
    <submittedName>
        <fullName evidence="3">Caspase family protein</fullName>
    </submittedName>
</protein>
<organism evidence="3 4">
    <name type="scientific">Pseudomonas fluorescens</name>
    <dbReference type="NCBI Taxonomy" id="294"/>
    <lineage>
        <taxon>Bacteria</taxon>
        <taxon>Pseudomonadati</taxon>
        <taxon>Pseudomonadota</taxon>
        <taxon>Gammaproteobacteria</taxon>
        <taxon>Pseudomonadales</taxon>
        <taxon>Pseudomonadaceae</taxon>
        <taxon>Pseudomonas</taxon>
    </lineage>
</organism>
<feature type="domain" description="vWA-MoxR associated protein C-terminal" evidence="2">
    <location>
        <begin position="419"/>
        <end position="601"/>
    </location>
</feature>
<feature type="domain" description="Peptidase C14 caspase" evidence="1">
    <location>
        <begin position="10"/>
        <end position="311"/>
    </location>
</feature>
<evidence type="ECO:0000259" key="2">
    <source>
        <dbReference type="Pfam" id="PF20028"/>
    </source>
</evidence>
<dbReference type="Pfam" id="PF00656">
    <property type="entry name" value="Peptidase_C14"/>
    <property type="match status" value="1"/>
</dbReference>
<name>A0A1B3CS27_PSEFL</name>
<sequence>MKLGSAANTYAIVVGIECYRQAGWTLNGPAMDALRMANWLLEKGVLPGNMKVLINEDTDISEALGEQREQLKACLRDAGVELRQNPTRQELDDILEPQNLLTPDGVGVKTLVLYLGGHGLWEGGEAPKRYLVTADASERQCHVVNLTGIANRFAYYTGANRFHRQWIIQDICATLPGGLPLKCLAIQDSPRTVPDSHQYIFNAARPGQSAGNDQVRQTGGFSSALMKALAGQDTLEGLNIEEVRKAMDASPWALNNRMSVSYRDHNMEEQSQVLGSLATDQGALAELERILGTSQGMTTDFIQAISRRFRRGTSERPTRPLSLLQLLDGLVAPEDCGLTNIEQFAIHLHSVMVQLKENCGSTNWDADIEKVFNWILKWPGAHDRPAVNQLKGHFENEAMARADLIIIDLRGSQNPNETRVWTYSNDEPTDMEPFTTPQSSLTERLRSVLEQLCASPCVYRTTLFEVVVPAADLFQPYTGLEFIRDEVPAYLGHGESLLALRILERWTDERWNRVWKRHWKDAKVNSGRPPKMAWLSSGTAMPRSDWLWHGTAHLDTQRADLERLLKQGAACATWCEPAHMEQVTAIVESGLFAYLHQTRTELATLNAQGQHGITCIFDNPDQIPDGAGGFSSRFKQPS</sequence>
<gene>
    <name evidence="3" type="ORF">IM720_16025</name>
</gene>
<dbReference type="GO" id="GO:0004197">
    <property type="term" value="F:cysteine-type endopeptidase activity"/>
    <property type="evidence" value="ECO:0007669"/>
    <property type="project" value="InterPro"/>
</dbReference>
<proteinExistence type="predicted"/>
<dbReference type="InterPro" id="IPR045450">
    <property type="entry name" value="VMAP_C"/>
</dbReference>
<dbReference type="Pfam" id="PF20028">
    <property type="entry name" value="VMAP-C"/>
    <property type="match status" value="1"/>
</dbReference>
<reference evidence="3 4" key="1">
    <citation type="submission" date="2020-10" db="EMBL/GenBank/DDBJ databases">
        <title>Complete genome sequence of a novel Pseudomonas fluorescens strain isolated from the flower of kumarahou (Pomaderris kumeraho).</title>
        <authorList>
            <person name="Summers M.C."/>
            <person name="Nowak V."/>
            <person name="Fairhurst M.J."/>
            <person name="Owen J.G."/>
            <person name="Gerth M.L."/>
            <person name="Patrick W.M."/>
        </authorList>
    </citation>
    <scope>NUCLEOTIDE SEQUENCE [LARGE SCALE GENOMIC DNA]</scope>
    <source>
        <strain evidence="3 4">KF1</strain>
    </source>
</reference>
<dbReference type="AlphaFoldDB" id="A0A1B3CS27"/>
<accession>A0A1B3CS27</accession>